<dbReference type="EMBL" id="RQVS01000009">
    <property type="protein sequence ID" value="RRJ86404.1"/>
    <property type="molecule type" value="Genomic_DNA"/>
</dbReference>
<dbReference type="Gene3D" id="3.40.50.360">
    <property type="match status" value="1"/>
</dbReference>
<dbReference type="RefSeq" id="WP_124972551.1">
    <property type="nucleotide sequence ID" value="NZ_RQVS01000009.1"/>
</dbReference>
<dbReference type="InterPro" id="IPR029039">
    <property type="entry name" value="Flavoprotein-like_sf"/>
</dbReference>
<dbReference type="InterPro" id="IPR026816">
    <property type="entry name" value="Flavodoxin_dom"/>
</dbReference>
<evidence type="ECO:0000259" key="1">
    <source>
        <dbReference type="Pfam" id="PF12724"/>
    </source>
</evidence>
<feature type="domain" description="Flavodoxin" evidence="1">
    <location>
        <begin position="4"/>
        <end position="138"/>
    </location>
</feature>
<keyword evidence="3" id="KW-1185">Reference proteome</keyword>
<evidence type="ECO:0000313" key="3">
    <source>
        <dbReference type="Proteomes" id="UP000274391"/>
    </source>
</evidence>
<organism evidence="2 3">
    <name type="scientific">Gulosibacter macacae</name>
    <dbReference type="NCBI Taxonomy" id="2488791"/>
    <lineage>
        <taxon>Bacteria</taxon>
        <taxon>Bacillati</taxon>
        <taxon>Actinomycetota</taxon>
        <taxon>Actinomycetes</taxon>
        <taxon>Micrococcales</taxon>
        <taxon>Microbacteriaceae</taxon>
        <taxon>Gulosibacter</taxon>
    </lineage>
</organism>
<dbReference type="OrthoDB" id="4878515at2"/>
<dbReference type="SUPFAM" id="SSF52218">
    <property type="entry name" value="Flavoproteins"/>
    <property type="match status" value="1"/>
</dbReference>
<reference evidence="2 3" key="1">
    <citation type="submission" date="2018-11" db="EMBL/GenBank/DDBJ databases">
        <title>YIM 102482-1 draft genome.</title>
        <authorList>
            <person name="Li G."/>
            <person name="Jiang Y."/>
        </authorList>
    </citation>
    <scope>NUCLEOTIDE SEQUENCE [LARGE SCALE GENOMIC DNA]</scope>
    <source>
        <strain evidence="2 3">YIM 102482-1</strain>
    </source>
</reference>
<accession>A0A3P3VVC1</accession>
<gene>
    <name evidence="2" type="ORF">EG850_08630</name>
</gene>
<sequence length="178" mass="19095">MIALVTYRSRYGHSRRYAQWLAESLSAQCVDLDESPPASFDGVDVAVVIAPIYAGSLLDLDAFMKPAIAAPATKLIGVTVCGGNPESADTKKILDGATAAATPTELSNRMRWFHLRGGIDYPNLHFADRTIMKFANQRIKQQARGGDADAAEQVAGIGKHLDHSNPDALAPVIAYARS</sequence>
<dbReference type="AlphaFoldDB" id="A0A3P3VVC1"/>
<name>A0A3P3VVC1_9MICO</name>
<dbReference type="Proteomes" id="UP000274391">
    <property type="component" value="Unassembled WGS sequence"/>
</dbReference>
<comment type="caution">
    <text evidence="2">The sequence shown here is derived from an EMBL/GenBank/DDBJ whole genome shotgun (WGS) entry which is preliminary data.</text>
</comment>
<protein>
    <recommendedName>
        <fullName evidence="1">Flavodoxin domain-containing protein</fullName>
    </recommendedName>
</protein>
<proteinExistence type="predicted"/>
<evidence type="ECO:0000313" key="2">
    <source>
        <dbReference type="EMBL" id="RRJ86404.1"/>
    </source>
</evidence>
<dbReference type="Pfam" id="PF12724">
    <property type="entry name" value="Flavodoxin_5"/>
    <property type="match status" value="1"/>
</dbReference>